<organism evidence="1 2">
    <name type="scientific">Burkholderia vietnamiensis (strain G4 / LMG 22486)</name>
    <name type="common">Burkholderia cepacia (strain R1808)</name>
    <dbReference type="NCBI Taxonomy" id="269482"/>
    <lineage>
        <taxon>Bacteria</taxon>
        <taxon>Pseudomonadati</taxon>
        <taxon>Pseudomonadota</taxon>
        <taxon>Betaproteobacteria</taxon>
        <taxon>Burkholderiales</taxon>
        <taxon>Burkholderiaceae</taxon>
        <taxon>Burkholderia</taxon>
        <taxon>Burkholderia cepacia complex</taxon>
    </lineage>
</organism>
<proteinExistence type="predicted"/>
<reference evidence="2" key="1">
    <citation type="submission" date="2007-03" db="EMBL/GenBank/DDBJ databases">
        <title>Complete sequence of chromosome 3 of Burkholderia vietnamiensis G4.</title>
        <authorList>
            <consortium name="US DOE Joint Genome Institute"/>
            <person name="Copeland A."/>
            <person name="Lucas S."/>
            <person name="Lapidus A."/>
            <person name="Barry K."/>
            <person name="Detter J.C."/>
            <person name="Glavina del Rio T."/>
            <person name="Hammon N."/>
            <person name="Israni S."/>
            <person name="Dalin E."/>
            <person name="Tice H."/>
            <person name="Pitluck S."/>
            <person name="Chain P."/>
            <person name="Malfatti S."/>
            <person name="Shin M."/>
            <person name="Vergez L."/>
            <person name="Schmutz J."/>
            <person name="Larimer F."/>
            <person name="Land M."/>
            <person name="Hauser L."/>
            <person name="Kyrpides N."/>
            <person name="Tiedje J."/>
            <person name="Richardson P."/>
        </authorList>
    </citation>
    <scope>NUCLEOTIDE SEQUENCE [LARGE SCALE GENOMIC DNA]</scope>
    <source>
        <strain evidence="2">G4 / LMG 22486</strain>
    </source>
</reference>
<evidence type="ECO:0000313" key="1">
    <source>
        <dbReference type="EMBL" id="ABO59128.1"/>
    </source>
</evidence>
<evidence type="ECO:0000313" key="2">
    <source>
        <dbReference type="Proteomes" id="UP000002287"/>
    </source>
</evidence>
<name>A4JS75_BURVG</name>
<sequence length="403" mass="45539">MTCISCILMLDILGGCIRIRCIDINHMHNMNNGNIGLAANPSFEQQLATKYPLDTIRGDITTVFAHYMRTIARVIGADEFNYEWRLPQIELGIRATELFNPDNTAADIELTYEHIRHTALARCMEVLYGFAIHGRLDASVETMTYESKYMWIADLLMDAADGHIAEQWDSYVGGGGTFISESANRCLQVTELANARHILENGEGFSYFSRRRGKKEERNDLDSLTVGQLALLANMEEMSVRAAANPKRATPLQTYTTPEGTRITRDVAKAWLQAKDRYIPVVRYWSAGDVDLQKRRFKDRHDLLEALDQRRKSLLARLETNTLDTALLAAGVQLEKGHDGQYLAFDVIDRFDNAAFMTTLAELLELPAPWLVLRAREAATLARLAEVERELKALSQPPDNKQD</sequence>
<accession>A4JS75</accession>
<dbReference type="AlphaFoldDB" id="A4JS75"/>
<protein>
    <submittedName>
        <fullName evidence="1">Uncharacterized protein</fullName>
    </submittedName>
</protein>
<dbReference type="KEGG" id="bvi:Bcep1808_6222"/>
<gene>
    <name evidence="1" type="ordered locus">Bcep1808_6222</name>
</gene>
<dbReference type="EMBL" id="CP000616">
    <property type="protein sequence ID" value="ABO59128.1"/>
    <property type="molecule type" value="Genomic_DNA"/>
</dbReference>
<dbReference type="Proteomes" id="UP000002287">
    <property type="component" value="Chromosome 3"/>
</dbReference>
<dbReference type="HOGENOM" id="CLU_682738_0_0_4"/>